<dbReference type="Proteomes" id="UP000561326">
    <property type="component" value="Unassembled WGS sequence"/>
</dbReference>
<dbReference type="InterPro" id="IPR032250">
    <property type="entry name" value="DUF4825"/>
</dbReference>
<evidence type="ECO:0000313" key="4">
    <source>
        <dbReference type="Proteomes" id="UP000561326"/>
    </source>
</evidence>
<name>A0A848CZP4_ANEAE</name>
<organism evidence="3 4">
    <name type="scientific">Aneurinibacillus aneurinilyticus</name>
    <name type="common">Bacillus aneurinolyticus</name>
    <dbReference type="NCBI Taxonomy" id="1391"/>
    <lineage>
        <taxon>Bacteria</taxon>
        <taxon>Bacillati</taxon>
        <taxon>Bacillota</taxon>
        <taxon>Bacilli</taxon>
        <taxon>Bacillales</taxon>
        <taxon>Paenibacillaceae</taxon>
        <taxon>Aneurinibacillus group</taxon>
        <taxon>Aneurinibacillus</taxon>
    </lineage>
</organism>
<accession>A0A848CZP4</accession>
<sequence>MKRNNIVIIALIVIGIISFIVVEGFVNPRMKAKEEQYKMEQRNPLTHDFTAVLNYKNKYMGNISNLSHLNDNLPLGNIPKTYKLHPEELTADINYKESVVNLGEQECKQAIFYNSTANFVLIDNLEFIRFNFDNLSYLIARSDVEKWYGIKLSSLQNNELWKHKVQSKLTDENYVNQFFSQNVKLEKEVQ</sequence>
<comment type="caution">
    <text evidence="3">The sequence shown here is derived from an EMBL/GenBank/DDBJ whole genome shotgun (WGS) entry which is preliminary data.</text>
</comment>
<proteinExistence type="predicted"/>
<keyword evidence="1" id="KW-0472">Membrane</keyword>
<evidence type="ECO:0000313" key="3">
    <source>
        <dbReference type="EMBL" id="NMF00589.1"/>
    </source>
</evidence>
<dbReference type="AlphaFoldDB" id="A0A848CZP4"/>
<dbReference type="Pfam" id="PF16107">
    <property type="entry name" value="DUF4825"/>
    <property type="match status" value="1"/>
</dbReference>
<evidence type="ECO:0000256" key="1">
    <source>
        <dbReference type="SAM" id="Phobius"/>
    </source>
</evidence>
<feature type="domain" description="DUF4825" evidence="2">
    <location>
        <begin position="53"/>
        <end position="134"/>
    </location>
</feature>
<dbReference type="RefSeq" id="WP_168976246.1">
    <property type="nucleotide sequence ID" value="NZ_JABAGO010000049.1"/>
</dbReference>
<keyword evidence="1" id="KW-1133">Transmembrane helix</keyword>
<evidence type="ECO:0000259" key="2">
    <source>
        <dbReference type="Pfam" id="PF16107"/>
    </source>
</evidence>
<feature type="transmembrane region" description="Helical" evidence="1">
    <location>
        <begin position="6"/>
        <end position="26"/>
    </location>
</feature>
<reference evidence="3 4" key="1">
    <citation type="submission" date="2020-04" db="EMBL/GenBank/DDBJ databases">
        <authorList>
            <person name="Hitch T.C.A."/>
            <person name="Wylensek D."/>
            <person name="Clavel T."/>
        </authorList>
    </citation>
    <scope>NUCLEOTIDE SEQUENCE [LARGE SCALE GENOMIC DNA]</scope>
    <source>
        <strain evidence="3 4">WB01_D5_05</strain>
    </source>
</reference>
<keyword evidence="1" id="KW-0812">Transmembrane</keyword>
<gene>
    <name evidence="3" type="ORF">HF838_20405</name>
</gene>
<dbReference type="EMBL" id="JABAGO010000049">
    <property type="protein sequence ID" value="NMF00589.1"/>
    <property type="molecule type" value="Genomic_DNA"/>
</dbReference>
<protein>
    <submittedName>
        <fullName evidence="3">DUF4825 domain-containing protein</fullName>
    </submittedName>
</protein>